<feature type="compositionally biased region" description="Low complexity" evidence="12">
    <location>
        <begin position="1529"/>
        <end position="1552"/>
    </location>
</feature>
<feature type="region of interest" description="Disordered" evidence="12">
    <location>
        <begin position="534"/>
        <end position="556"/>
    </location>
</feature>
<feature type="domain" description="EF-hand" evidence="15">
    <location>
        <begin position="942"/>
        <end position="977"/>
    </location>
</feature>
<feature type="region of interest" description="Disordered" evidence="12">
    <location>
        <begin position="682"/>
        <end position="722"/>
    </location>
</feature>
<reference evidence="17 18" key="1">
    <citation type="submission" date="2016-06" db="EMBL/GenBank/DDBJ databases">
        <authorList>
            <person name="Kjaerup R.B."/>
            <person name="Dalgaard T.S."/>
            <person name="Juul-Madsen H.R."/>
        </authorList>
    </citation>
    <scope>NUCLEOTIDE SEQUENCE [LARGE SCALE GENOMIC DNA]</scope>
    <source>
        <strain evidence="17 18">Pb300</strain>
    </source>
</reference>
<feature type="transmembrane region" description="Helical" evidence="13">
    <location>
        <begin position="137"/>
        <end position="156"/>
    </location>
</feature>
<feature type="domain" description="Major facilitator superfamily (MFS) profile" evidence="16">
    <location>
        <begin position="72"/>
        <end position="526"/>
    </location>
</feature>
<dbReference type="GO" id="GO:0008270">
    <property type="term" value="F:zinc ion binding"/>
    <property type="evidence" value="ECO:0007669"/>
    <property type="project" value="UniProtKB-KW"/>
</dbReference>
<feature type="compositionally biased region" description="Pro residues" evidence="12">
    <location>
        <begin position="1587"/>
        <end position="1598"/>
    </location>
</feature>
<dbReference type="PROSITE" id="PS50222">
    <property type="entry name" value="EF_HAND_2"/>
    <property type="match status" value="2"/>
</dbReference>
<dbReference type="CDD" id="cd02340">
    <property type="entry name" value="ZZ_NBR1_like"/>
    <property type="match status" value="1"/>
</dbReference>
<sequence length="1653" mass="184446">MRNPTLASVSGSSGPSERSPLLGNDDSSKHPHTAQSVLNGQDEEAVGQNESDSAREAQFSGLPDAQMKLKYIVPAVSIGIFLGAADQTIIVSSYGKIGSDLQALNLTSWIATSYFLTLTSFQPLYGRLSDIFGRKSCLLFAYAVFGIGCICCGLARNIEELIAARVFQGIGGGGMTTVVSILMSDIVPLRDRGVWQGIINIIWATGSAVGAPTGGILADYIGWRWAFLLQGPICLLAFISVAFILHLPVQEEAHWLQKLRRIDFLGALILVGAVFAFLIGADRGSNVSWSIPITIVSMCLAAVLFIIFLCVEVWVAYEPFAPSHIIFERGLFACYACNFFSFAGFMGVLFYFPLYFQATEGVSATGAGIRLLPSILAGVSGSLFGGVVMKMTGKYFWITIMGYCLLTIGVTVTFLWSGVVARSTAGIIAGMCVASFGNGISITTTLISLIACATPQDQAVATACSYLFRSLGSVMGLALSSTVVQQSLRTCLRSVLGNNMDIDKIVNGVRQSLDFINTLDPRIQRISHTSLHRRNAVRRRATRRRGGISLPSGESRVPQDFSGHIMALEQLERAGQAYGTFRMEIENGRAIECRLMPSQLPSVDQIEQQLEASRDHALFIRSVMENAFLDNFFAVEFRPSHTIRFDTGEWQYLATELLDRGLSEANVTAAITRFNESDDFGEELRRRRRNGESIRLTGPGTSLLNPTDPPPPAVPAPEQADTLDDQSIFSWRDGNDDGAPTREGQNLLNLLYHIAEDQARRDGYIHRGVTCNSCGAMPIQGVRYRCANCIDYDLCETCEAMQVHIKTHLFYKVRIPAPFLGNPRQPQPVWYPGKPAMLPRSLPRNLAKRLMKETNFENTELDALWDQFRCLANVEWVNDPNKLNMAIDRKTFDRCFVPNTSIRPPPPSLIYDRMFSFYDTNGDNLIGFEEFLKGLASFSNKSVHERLRRIFEGYDIDRDGYVERKDFLRIFRAYYTLSRELTRDMVAGMEDDFLEGGTRDIILGSQPISSAFPGNIPPGEPSRIGEGKRTNLYGDMEIIDNEGILREDGDDTGDRNAVIGDAAVRDTYGRTRPLFTSRLRLPDPPFSRSRRRNGRHRREPNEEEYGDEEDNDGHDSDSYLGSYSEWPNDQVRPEDVVNALGTYVPLDEITDPVDRARVATCAMQRLDEADRERIQRIRREGVDERWARRTFYTDEEDGATPPAGYHDAEGLQEVVDDFDHRPLEESHPPTPRSRSSSKVRFQDDITDNDYETRSNQSTSSRSIPVAERWGGFEIPEAEKDVGKEVLYQVTQQGLNELLDLIFKPKEDLLMEARRTKTERKRWVKEINNFIASLPKGHYLREGADIEKQEEELAQEEGEGKPTPQPKEKLLKQELEDSDYTFMGRGGVIDRSASPSGEDDVANHPETPCESLDTVDPTLPQNLPNDSDLEPFPPAPEGSDYAEYVEDAYEVAETSFYMPPDPTLPQNRPDRSASGRSLHITEVSSSTTIPYGHSMFENSPVYESASTSTSVSAQQQSQQRRSQHSRPPRSRNQSLPLRLRFQQSVSSSPRRQQFLSVTGDYDRSHSSLSISPPPSPSSSSFDDNSKQPRPPSPPLPPSPKTLARWSRLNQVEREAKARGGSGAKLNFEEFTMRMQGERGRRLGFVASWIDMTSF</sequence>
<dbReference type="GO" id="GO:0005509">
    <property type="term" value="F:calcium ion binding"/>
    <property type="evidence" value="ECO:0007669"/>
    <property type="project" value="InterPro"/>
</dbReference>
<dbReference type="Gene3D" id="1.20.1250.20">
    <property type="entry name" value="MFS general substrate transporter like domains"/>
    <property type="match status" value="1"/>
</dbReference>
<evidence type="ECO:0000256" key="8">
    <source>
        <dbReference type="ARBA" id="ARBA00022837"/>
    </source>
</evidence>
<comment type="similarity">
    <text evidence="2">Belongs to the major facilitator superfamily.</text>
</comment>
<feature type="compositionally biased region" description="Low complexity" evidence="12">
    <location>
        <begin position="1"/>
        <end position="23"/>
    </location>
</feature>
<keyword evidence="6 11" id="KW-0863">Zinc-finger</keyword>
<keyword evidence="10 13" id="KW-0472">Membrane</keyword>
<dbReference type="PROSITE" id="PS00018">
    <property type="entry name" value="EF_HAND_1"/>
    <property type="match status" value="2"/>
</dbReference>
<feature type="transmembrane region" description="Helical" evidence="13">
    <location>
        <begin position="428"/>
        <end position="454"/>
    </location>
</feature>
<gene>
    <name evidence="17" type="ORF">ACO22_04889</name>
</gene>
<dbReference type="Pfam" id="PF00569">
    <property type="entry name" value="ZZ"/>
    <property type="match status" value="1"/>
</dbReference>
<feature type="region of interest" description="Disordered" evidence="12">
    <location>
        <begin position="1221"/>
        <end position="1264"/>
    </location>
</feature>
<dbReference type="SMART" id="SM00291">
    <property type="entry name" value="ZnF_ZZ"/>
    <property type="match status" value="1"/>
</dbReference>
<feature type="transmembrane region" description="Helical" evidence="13">
    <location>
        <begin position="223"/>
        <end position="249"/>
    </location>
</feature>
<dbReference type="InterPro" id="IPR000433">
    <property type="entry name" value="Znf_ZZ"/>
</dbReference>
<feature type="compositionally biased region" description="Basic residues" evidence="12">
    <location>
        <begin position="1088"/>
        <end position="1098"/>
    </location>
</feature>
<dbReference type="GO" id="GO:0000329">
    <property type="term" value="C:fungal-type vacuole membrane"/>
    <property type="evidence" value="ECO:0007669"/>
    <property type="project" value="TreeGrafter"/>
</dbReference>
<dbReference type="InterPro" id="IPR011992">
    <property type="entry name" value="EF-hand-dom_pair"/>
</dbReference>
<dbReference type="InterPro" id="IPR036259">
    <property type="entry name" value="MFS_trans_sf"/>
</dbReference>
<dbReference type="Pfam" id="PF07690">
    <property type="entry name" value="MFS_1"/>
    <property type="match status" value="1"/>
</dbReference>
<dbReference type="GO" id="GO:0046943">
    <property type="term" value="F:carboxylic acid transmembrane transporter activity"/>
    <property type="evidence" value="ECO:0007669"/>
    <property type="project" value="UniProtKB-ARBA"/>
</dbReference>
<dbReference type="InterPro" id="IPR002048">
    <property type="entry name" value="EF_hand_dom"/>
</dbReference>
<evidence type="ECO:0000256" key="10">
    <source>
        <dbReference type="ARBA" id="ARBA00023136"/>
    </source>
</evidence>
<evidence type="ECO:0000256" key="1">
    <source>
        <dbReference type="ARBA" id="ARBA00004127"/>
    </source>
</evidence>
<keyword evidence="4 13" id="KW-0812">Transmembrane</keyword>
<feature type="transmembrane region" description="Helical" evidence="13">
    <location>
        <begin position="261"/>
        <end position="281"/>
    </location>
</feature>
<dbReference type="SUPFAM" id="SSF103473">
    <property type="entry name" value="MFS general substrate transporter"/>
    <property type="match status" value="1"/>
</dbReference>
<dbReference type="Gene3D" id="1.10.238.10">
    <property type="entry name" value="EF-hand"/>
    <property type="match status" value="1"/>
</dbReference>
<evidence type="ECO:0000256" key="2">
    <source>
        <dbReference type="ARBA" id="ARBA00008335"/>
    </source>
</evidence>
<feature type="compositionally biased region" description="Acidic residues" evidence="12">
    <location>
        <begin position="1101"/>
        <end position="1112"/>
    </location>
</feature>
<feature type="transmembrane region" description="Helical" evidence="13">
    <location>
        <begin position="162"/>
        <end position="182"/>
    </location>
</feature>
<dbReference type="GO" id="GO:0012505">
    <property type="term" value="C:endomembrane system"/>
    <property type="evidence" value="ECO:0007669"/>
    <property type="project" value="UniProtKB-SubCell"/>
</dbReference>
<keyword evidence="7" id="KW-0862">Zinc</keyword>
<dbReference type="InterPro" id="IPR011701">
    <property type="entry name" value="MFS"/>
</dbReference>
<dbReference type="InterPro" id="IPR018247">
    <property type="entry name" value="EF_Hand_1_Ca_BS"/>
</dbReference>
<dbReference type="Gene3D" id="3.30.60.90">
    <property type="match status" value="1"/>
</dbReference>
<dbReference type="Pfam" id="PF13499">
    <property type="entry name" value="EF-hand_7"/>
    <property type="match status" value="1"/>
</dbReference>
<name>A0A1D2JBT7_PARBR</name>
<feature type="transmembrane region" description="Helical" evidence="13">
    <location>
        <begin position="71"/>
        <end position="94"/>
    </location>
</feature>
<protein>
    <recommendedName>
        <fullName evidence="19">Major facilitator superfamily (MFS) profile domain-containing protein</fullName>
    </recommendedName>
</protein>
<evidence type="ECO:0000259" key="14">
    <source>
        <dbReference type="PROSITE" id="PS50135"/>
    </source>
</evidence>
<dbReference type="Gene3D" id="1.20.1720.10">
    <property type="entry name" value="Multidrug resistance protein D"/>
    <property type="match status" value="1"/>
</dbReference>
<feature type="domain" description="ZZ-type" evidence="14">
    <location>
        <begin position="766"/>
        <end position="818"/>
    </location>
</feature>
<evidence type="ECO:0000256" key="4">
    <source>
        <dbReference type="ARBA" id="ARBA00022692"/>
    </source>
</evidence>
<dbReference type="Proteomes" id="UP000242814">
    <property type="component" value="Unassembled WGS sequence"/>
</dbReference>
<feature type="compositionally biased region" description="Basic residues" evidence="12">
    <location>
        <begin position="534"/>
        <end position="546"/>
    </location>
</feature>
<evidence type="ECO:0000259" key="16">
    <source>
        <dbReference type="PROSITE" id="PS50850"/>
    </source>
</evidence>
<evidence type="ECO:0000256" key="7">
    <source>
        <dbReference type="ARBA" id="ARBA00022833"/>
    </source>
</evidence>
<dbReference type="InterPro" id="IPR020846">
    <property type="entry name" value="MFS_dom"/>
</dbReference>
<evidence type="ECO:0008006" key="19">
    <source>
        <dbReference type="Google" id="ProtNLM"/>
    </source>
</evidence>
<feature type="transmembrane region" description="Helical" evidence="13">
    <location>
        <begin position="106"/>
        <end position="125"/>
    </location>
</feature>
<evidence type="ECO:0000256" key="3">
    <source>
        <dbReference type="ARBA" id="ARBA00022448"/>
    </source>
</evidence>
<feature type="domain" description="EF-hand" evidence="15">
    <location>
        <begin position="906"/>
        <end position="941"/>
    </location>
</feature>
<feature type="compositionally biased region" description="Low complexity" evidence="12">
    <location>
        <begin position="1503"/>
        <end position="1519"/>
    </location>
</feature>
<evidence type="ECO:0000256" key="6">
    <source>
        <dbReference type="ARBA" id="ARBA00022771"/>
    </source>
</evidence>
<feature type="transmembrane region" description="Helical" evidence="13">
    <location>
        <begin position="368"/>
        <end position="388"/>
    </location>
</feature>
<dbReference type="VEuPathDB" id="FungiDB:PABG_11782"/>
<dbReference type="SMART" id="SM00054">
    <property type="entry name" value="EFh"/>
    <property type="match status" value="2"/>
</dbReference>
<keyword evidence="5" id="KW-0479">Metal-binding</keyword>
<evidence type="ECO:0000256" key="13">
    <source>
        <dbReference type="SAM" id="Phobius"/>
    </source>
</evidence>
<feature type="compositionally biased region" description="Basic and acidic residues" evidence="12">
    <location>
        <begin position="1365"/>
        <end position="1374"/>
    </location>
</feature>
<feature type="transmembrane region" description="Helical" evidence="13">
    <location>
        <begin position="466"/>
        <end position="484"/>
    </location>
</feature>
<evidence type="ECO:0000256" key="5">
    <source>
        <dbReference type="ARBA" id="ARBA00022723"/>
    </source>
</evidence>
<evidence type="ECO:0000256" key="12">
    <source>
        <dbReference type="SAM" id="MobiDB-lite"/>
    </source>
</evidence>
<evidence type="ECO:0000256" key="9">
    <source>
        <dbReference type="ARBA" id="ARBA00022989"/>
    </source>
</evidence>
<dbReference type="FunFam" id="1.20.1720.10:FF:000013">
    <property type="entry name" value="Related to multidrug resistance proteins"/>
    <property type="match status" value="1"/>
</dbReference>
<evidence type="ECO:0000313" key="17">
    <source>
        <dbReference type="EMBL" id="ODH25999.1"/>
    </source>
</evidence>
<evidence type="ECO:0000256" key="11">
    <source>
        <dbReference type="PROSITE-ProRule" id="PRU00228"/>
    </source>
</evidence>
<dbReference type="GO" id="GO:0015174">
    <property type="term" value="F:basic amino acid transmembrane transporter activity"/>
    <property type="evidence" value="ECO:0007669"/>
    <property type="project" value="TreeGrafter"/>
</dbReference>
<dbReference type="SUPFAM" id="SSF57850">
    <property type="entry name" value="RING/U-box"/>
    <property type="match status" value="1"/>
</dbReference>
<organism evidence="17 18">
    <name type="scientific">Paracoccidioides brasiliensis</name>
    <dbReference type="NCBI Taxonomy" id="121759"/>
    <lineage>
        <taxon>Eukaryota</taxon>
        <taxon>Fungi</taxon>
        <taxon>Dikarya</taxon>
        <taxon>Ascomycota</taxon>
        <taxon>Pezizomycotina</taxon>
        <taxon>Eurotiomycetes</taxon>
        <taxon>Eurotiomycetidae</taxon>
        <taxon>Onygenales</taxon>
        <taxon>Ajellomycetaceae</taxon>
        <taxon>Paracoccidioides</taxon>
    </lineage>
</organism>
<dbReference type="PROSITE" id="PS50850">
    <property type="entry name" value="MFS"/>
    <property type="match status" value="1"/>
</dbReference>
<dbReference type="PANTHER" id="PTHR23501">
    <property type="entry name" value="MAJOR FACILITATOR SUPERFAMILY"/>
    <property type="match status" value="1"/>
</dbReference>
<feature type="transmembrane region" description="Helical" evidence="13">
    <location>
        <begin position="395"/>
        <end position="416"/>
    </location>
</feature>
<dbReference type="PROSITE" id="PS50135">
    <property type="entry name" value="ZF_ZZ_2"/>
    <property type="match status" value="1"/>
</dbReference>
<feature type="region of interest" description="Disordered" evidence="12">
    <location>
        <begin position="1006"/>
        <end position="1028"/>
    </location>
</feature>
<feature type="region of interest" description="Disordered" evidence="12">
    <location>
        <begin position="1"/>
        <end position="55"/>
    </location>
</feature>
<accession>A0A1D2JBT7</accession>
<dbReference type="CDD" id="cd00051">
    <property type="entry name" value="EFh"/>
    <property type="match status" value="1"/>
</dbReference>
<dbReference type="CDD" id="cd17502">
    <property type="entry name" value="MFS_Azr1_MDR_like"/>
    <property type="match status" value="1"/>
</dbReference>
<dbReference type="PROSITE" id="PS01357">
    <property type="entry name" value="ZF_ZZ_1"/>
    <property type="match status" value="1"/>
</dbReference>
<comment type="caution">
    <text evidence="17">The sequence shown here is derived from an EMBL/GenBank/DDBJ whole genome shotgun (WGS) entry which is preliminary data.</text>
</comment>
<proteinExistence type="inferred from homology"/>
<comment type="subcellular location">
    <subcellularLocation>
        <location evidence="1">Endomembrane system</location>
        <topology evidence="1">Multi-pass membrane protein</topology>
    </subcellularLocation>
</comment>
<dbReference type="VEuPathDB" id="FungiDB:PADG_01298"/>
<dbReference type="EMBL" id="LZYO01000206">
    <property type="protein sequence ID" value="ODH25999.1"/>
    <property type="molecule type" value="Genomic_DNA"/>
</dbReference>
<feature type="transmembrane region" description="Helical" evidence="13">
    <location>
        <begin position="287"/>
        <end position="311"/>
    </location>
</feature>
<evidence type="ECO:0000259" key="15">
    <source>
        <dbReference type="PROSITE" id="PS50222"/>
    </source>
</evidence>
<feature type="region of interest" description="Disordered" evidence="12">
    <location>
        <begin position="1348"/>
        <end position="1599"/>
    </location>
</feature>
<dbReference type="VEuPathDB" id="FungiDB:PABG_02800"/>
<dbReference type="SUPFAM" id="SSF47473">
    <property type="entry name" value="EF-hand"/>
    <property type="match status" value="1"/>
</dbReference>
<keyword evidence="9 13" id="KW-1133">Transmembrane helix</keyword>
<dbReference type="InterPro" id="IPR043145">
    <property type="entry name" value="Znf_ZZ_sf"/>
</dbReference>
<evidence type="ECO:0000313" key="18">
    <source>
        <dbReference type="Proteomes" id="UP000242814"/>
    </source>
</evidence>
<feature type="transmembrane region" description="Helical" evidence="13">
    <location>
        <begin position="194"/>
        <end position="217"/>
    </location>
</feature>
<dbReference type="PANTHER" id="PTHR23501:SF84">
    <property type="entry name" value="VACUOLAR MEMBRANE AMINO ACID UPTAKE TRANSPORTER FNX2"/>
    <property type="match status" value="1"/>
</dbReference>
<feature type="region of interest" description="Disordered" evidence="12">
    <location>
        <begin position="1075"/>
        <end position="1129"/>
    </location>
</feature>
<feature type="compositionally biased region" description="Polar residues" evidence="12">
    <location>
        <begin position="1253"/>
        <end position="1262"/>
    </location>
</feature>
<keyword evidence="3" id="KW-0813">Transport</keyword>
<dbReference type="VEuPathDB" id="FungiDB:PADG_00228"/>
<keyword evidence="8" id="KW-0106">Calcium</keyword>
<feature type="transmembrane region" description="Helical" evidence="13">
    <location>
        <begin position="332"/>
        <end position="356"/>
    </location>
</feature>